<evidence type="ECO:0000256" key="2">
    <source>
        <dbReference type="ARBA" id="ARBA00023077"/>
    </source>
</evidence>
<keyword evidence="9" id="KW-1185">Reference proteome</keyword>
<evidence type="ECO:0000313" key="8">
    <source>
        <dbReference type="EMBL" id="MBU3076802.1"/>
    </source>
</evidence>
<keyword evidence="3" id="KW-1134">Transmembrane beta strand</keyword>
<evidence type="ECO:0000259" key="7">
    <source>
        <dbReference type="Pfam" id="PF07715"/>
    </source>
</evidence>
<evidence type="ECO:0000259" key="6">
    <source>
        <dbReference type="Pfam" id="PF00593"/>
    </source>
</evidence>
<dbReference type="Proteomes" id="UP000776276">
    <property type="component" value="Unassembled WGS sequence"/>
</dbReference>
<keyword evidence="1" id="KW-0406">Ion transport</keyword>
<keyword evidence="5" id="KW-0732">Signal</keyword>
<keyword evidence="2 4" id="KW-0798">TonB box</keyword>
<evidence type="ECO:0000256" key="1">
    <source>
        <dbReference type="ARBA" id="ARBA00023065"/>
    </source>
</evidence>
<gene>
    <name evidence="8" type="ORF">KOF26_02900</name>
</gene>
<dbReference type="PROSITE" id="PS52016">
    <property type="entry name" value="TONB_DEPENDENT_REC_3"/>
    <property type="match status" value="1"/>
</dbReference>
<dbReference type="PANTHER" id="PTHR32552">
    <property type="entry name" value="FERRICHROME IRON RECEPTOR-RELATED"/>
    <property type="match status" value="1"/>
</dbReference>
<name>A0ABS6BES0_9SPHN</name>
<keyword evidence="3 4" id="KW-0472">Membrane</keyword>
<dbReference type="InterPro" id="IPR012910">
    <property type="entry name" value="Plug_dom"/>
</dbReference>
<protein>
    <submittedName>
        <fullName evidence="8">TonB-dependent receptor</fullName>
    </submittedName>
</protein>
<keyword evidence="3" id="KW-0813">Transport</keyword>
<reference evidence="8 9" key="1">
    <citation type="submission" date="2021-06" db="EMBL/GenBank/DDBJ databases">
        <title>Sphingomonas sp. XMGL2, whole genome shotgun sequencing project.</title>
        <authorList>
            <person name="Zhao G."/>
            <person name="Shen L."/>
        </authorList>
    </citation>
    <scope>NUCLEOTIDE SEQUENCE [LARGE SCALE GENOMIC DNA]</scope>
    <source>
        <strain evidence="8 9">XMGL2</strain>
    </source>
</reference>
<feature type="domain" description="TonB-dependent receptor-like beta-barrel" evidence="6">
    <location>
        <begin position="321"/>
        <end position="760"/>
    </location>
</feature>
<dbReference type="Pfam" id="PF07715">
    <property type="entry name" value="Plug"/>
    <property type="match status" value="1"/>
</dbReference>
<evidence type="ECO:0000256" key="4">
    <source>
        <dbReference type="RuleBase" id="RU003357"/>
    </source>
</evidence>
<organism evidence="8 9">
    <name type="scientific">Sphingomonas quercus</name>
    <dbReference type="NCBI Taxonomy" id="2842451"/>
    <lineage>
        <taxon>Bacteria</taxon>
        <taxon>Pseudomonadati</taxon>
        <taxon>Pseudomonadota</taxon>
        <taxon>Alphaproteobacteria</taxon>
        <taxon>Sphingomonadales</taxon>
        <taxon>Sphingomonadaceae</taxon>
        <taxon>Sphingomonas</taxon>
    </lineage>
</organism>
<comment type="similarity">
    <text evidence="3 4">Belongs to the TonB-dependent receptor family.</text>
</comment>
<dbReference type="Pfam" id="PF00593">
    <property type="entry name" value="TonB_dep_Rec_b-barrel"/>
    <property type="match status" value="1"/>
</dbReference>
<dbReference type="InterPro" id="IPR039426">
    <property type="entry name" value="TonB-dep_rcpt-like"/>
</dbReference>
<feature type="chain" id="PRO_5046660750" evidence="5">
    <location>
        <begin position="23"/>
        <end position="797"/>
    </location>
</feature>
<keyword evidence="8" id="KW-0675">Receptor</keyword>
<evidence type="ECO:0000256" key="5">
    <source>
        <dbReference type="SAM" id="SignalP"/>
    </source>
</evidence>
<sequence>MQYRVRRTLQLLLGGIALSAVASPLLAEAPVADDGQNLADIVVTATKRETNLQKTPISISVLGSEALADRHVQSLLNLSDGSIPSLRVATFEARQSALTVGIRGIVPFDQNQTAREPGVGVYIDGVYLGRTQGLNAALYDVERIEVLKGPQGTLFGRNTEGGAVSIVTKAPTGEWGGSASAGFGNYGSYDGQLHANFPTIAGFSFKVDGVLQHQDPTTKNPLAGQIGWNAYNRVGGRVSARWQPFDGFTADFSFDKAKDENTPFFSQLVNYNPNNLPVATVAQMLANNNAVPKGMIAPLPPLVGVHPERQDVADVGVPQQWSVDRTSGEQATLKYEAAPWVELRSISAWRKVSTNQWDNSGGPERVPFAPNGSFSRYSLSDLHQSQFSQELQAVGSLPQLDYVVGLYYFTEQARESAATPSSNRWNADGTAYTILPSQVFGPISSSNQGWDYNSRFLQRGSYAKAHSYAVFGQATYTPLFADTLHLTVGGRYTRDKRRGTLYLVSGVATDWTLDYRKNRFDPMVTLAFEASDNINLYAKYSTGYRAGGANDRSSNFQAFGPESVKAYEIGAKMDLLEHRVRLNVAGYIMDRTNTQIDFDNVDTTQFLPGTTIPNPTFNLHTENTANAPGTSKIRGVEVELTARPLQNLTLGASYAYTYTHVPPTANPNPGPTFGVLTRVYTVFTPKNAATGYIDYEIPLTGSDAKIRFHIDGSYADAQYSFQAESVKTDPSFVANASLALAGLRLAGTTQATLSIWTRNLFNEEHIYRRSAANAAVLGDYANFNPPRTFGGTLGINF</sequence>
<accession>A0ABS6BES0</accession>
<evidence type="ECO:0000313" key="9">
    <source>
        <dbReference type="Proteomes" id="UP000776276"/>
    </source>
</evidence>
<keyword evidence="3" id="KW-0998">Cell outer membrane</keyword>
<dbReference type="PANTHER" id="PTHR32552:SF81">
    <property type="entry name" value="TONB-DEPENDENT OUTER MEMBRANE RECEPTOR"/>
    <property type="match status" value="1"/>
</dbReference>
<comment type="caution">
    <text evidence="8">The sequence shown here is derived from an EMBL/GenBank/DDBJ whole genome shotgun (WGS) entry which is preliminary data.</text>
</comment>
<proteinExistence type="inferred from homology"/>
<feature type="domain" description="TonB-dependent receptor plug" evidence="7">
    <location>
        <begin position="52"/>
        <end position="163"/>
    </location>
</feature>
<keyword evidence="3" id="KW-0812">Transmembrane</keyword>
<comment type="subcellular location">
    <subcellularLocation>
        <location evidence="3">Cell outer membrane</location>
        <topology evidence="3">Multi-pass membrane protein</topology>
    </subcellularLocation>
</comment>
<evidence type="ECO:0000256" key="3">
    <source>
        <dbReference type="PROSITE-ProRule" id="PRU01360"/>
    </source>
</evidence>
<dbReference type="RefSeq" id="WP_216319638.1">
    <property type="nucleotide sequence ID" value="NZ_JAHKRT010000001.1"/>
</dbReference>
<dbReference type="InterPro" id="IPR000531">
    <property type="entry name" value="Beta-barrel_TonB"/>
</dbReference>
<feature type="signal peptide" evidence="5">
    <location>
        <begin position="1"/>
        <end position="22"/>
    </location>
</feature>
<dbReference type="EMBL" id="JAHKRT010000001">
    <property type="protein sequence ID" value="MBU3076802.1"/>
    <property type="molecule type" value="Genomic_DNA"/>
</dbReference>